<dbReference type="EMBL" id="SLXE01000003">
    <property type="protein sequence ID" value="TCP09308.1"/>
    <property type="molecule type" value="Genomic_DNA"/>
</dbReference>
<keyword evidence="4" id="KW-0540">Nuclease</keyword>
<proteinExistence type="inferred from homology"/>
<dbReference type="GO" id="GO:0004519">
    <property type="term" value="F:endonuclease activity"/>
    <property type="evidence" value="ECO:0007669"/>
    <property type="project" value="UniProtKB-KW"/>
</dbReference>
<reference evidence="5" key="2">
    <citation type="submission" date="2021-12" db="EMBL/GenBank/DDBJ databases">
        <authorList>
            <person name="Veyrier F.J."/>
        </authorList>
    </citation>
    <scope>NUCLEOTIDE SEQUENCE</scope>
    <source>
        <strain evidence="5">1258/02</strain>
    </source>
</reference>
<reference evidence="4 6" key="1">
    <citation type="submission" date="2019-03" db="EMBL/GenBank/DDBJ databases">
        <title>Genomic Encyclopedia of Type Strains, Phase IV (KMG-IV): sequencing the most valuable type-strain genomes for metagenomic binning, comparative biology and taxonomic classification.</title>
        <authorList>
            <person name="Goeker M."/>
        </authorList>
    </citation>
    <scope>NUCLEOTIDE SEQUENCE [LARGE SCALE GENOMIC DNA]</scope>
    <source>
        <strain evidence="4 6">DSM 17474</strain>
    </source>
</reference>
<gene>
    <name evidence="4" type="ORF">EV680_10349</name>
    <name evidence="5" type="ORF">LVJ78_00065</name>
</gene>
<dbReference type="Pfam" id="PF01541">
    <property type="entry name" value="GIY-YIG"/>
    <property type="match status" value="1"/>
</dbReference>
<reference evidence="5" key="3">
    <citation type="journal article" date="2022" name="Res Sq">
        <title>Evolution of multicellular longitudinally dividing oral cavity symbionts (Neisseriaceae).</title>
        <authorList>
            <person name="Nyongesa S."/>
            <person name="Weber P."/>
            <person name="Bernet E."/>
            <person name="Pullido F."/>
            <person name="Nieckarz M."/>
            <person name="Delaby M."/>
            <person name="Nieves C."/>
            <person name="Viehboeck T."/>
            <person name="Krause N."/>
            <person name="Rivera-Millot A."/>
            <person name="Nakamura A."/>
            <person name="Vischer N."/>
            <person name="VanNieuwenhze M."/>
            <person name="Brun Y."/>
            <person name="Cava F."/>
            <person name="Bulgheresi S."/>
            <person name="Veyrier F."/>
        </authorList>
    </citation>
    <scope>NUCLEOTIDE SEQUENCE</scope>
    <source>
        <strain evidence="5">1258/02</strain>
    </source>
</reference>
<dbReference type="SUPFAM" id="SSF82771">
    <property type="entry name" value="GIY-YIG endonuclease"/>
    <property type="match status" value="1"/>
</dbReference>
<organism evidence="5 7">
    <name type="scientific">Uruburuella suis</name>
    <dbReference type="NCBI Taxonomy" id="252130"/>
    <lineage>
        <taxon>Bacteria</taxon>
        <taxon>Pseudomonadati</taxon>
        <taxon>Pseudomonadota</taxon>
        <taxon>Betaproteobacteria</taxon>
        <taxon>Neisseriales</taxon>
        <taxon>Neisseriaceae</taxon>
        <taxon>Uruburuella</taxon>
    </lineage>
</organism>
<dbReference type="InterPro" id="IPR000305">
    <property type="entry name" value="GIY-YIG_endonuc"/>
</dbReference>
<protein>
    <submittedName>
        <fullName evidence="5">GIY-YIG nuclease family protein</fullName>
    </submittedName>
    <submittedName>
        <fullName evidence="4">GIY-YIG superfamily endonuclease</fullName>
    </submittedName>
</protein>
<sequence>MNDLSEFKLPAAAASDEGWCVYLLLCHGGALYCGISNRPDERFAAHCAGRGAKFTRMHKPQEMRLLYAAISRSEAARIEPLVKKLAPEQKRRLWAALAELAAQHHAHTEPKPRAGRMLESDSQ</sequence>
<dbReference type="InterPro" id="IPR035901">
    <property type="entry name" value="GIY-YIG_endonuc_sf"/>
</dbReference>
<feature type="region of interest" description="Disordered" evidence="2">
    <location>
        <begin position="103"/>
        <end position="123"/>
    </location>
</feature>
<evidence type="ECO:0000256" key="1">
    <source>
        <dbReference type="ARBA" id="ARBA00007435"/>
    </source>
</evidence>
<dbReference type="PANTHER" id="PTHR34477:SF1">
    <property type="entry name" value="UPF0213 PROTEIN YHBQ"/>
    <property type="match status" value="1"/>
</dbReference>
<dbReference type="Gene3D" id="3.40.1440.10">
    <property type="entry name" value="GIY-YIG endonuclease"/>
    <property type="match status" value="1"/>
</dbReference>
<dbReference type="PANTHER" id="PTHR34477">
    <property type="entry name" value="UPF0213 PROTEIN YHBQ"/>
    <property type="match status" value="1"/>
</dbReference>
<dbReference type="KEGG" id="usu:LVJ78_00065"/>
<keyword evidence="6" id="KW-1185">Reference proteome</keyword>
<dbReference type="PROSITE" id="PS50164">
    <property type="entry name" value="GIY_YIG"/>
    <property type="match status" value="1"/>
</dbReference>
<evidence type="ECO:0000256" key="2">
    <source>
        <dbReference type="SAM" id="MobiDB-lite"/>
    </source>
</evidence>
<evidence type="ECO:0000259" key="3">
    <source>
        <dbReference type="PROSITE" id="PS50164"/>
    </source>
</evidence>
<comment type="similarity">
    <text evidence="1">Belongs to the UPF0213 family.</text>
</comment>
<dbReference type="Proteomes" id="UP000829756">
    <property type="component" value="Chromosome"/>
</dbReference>
<dbReference type="RefSeq" id="WP_132952636.1">
    <property type="nucleotide sequence ID" value="NZ_CP091507.1"/>
</dbReference>
<dbReference type="AlphaFoldDB" id="A0AAE9GXF4"/>
<evidence type="ECO:0000313" key="5">
    <source>
        <dbReference type="EMBL" id="UOO79468.1"/>
    </source>
</evidence>
<dbReference type="EMBL" id="CP091507">
    <property type="protein sequence ID" value="UOO79468.1"/>
    <property type="molecule type" value="Genomic_DNA"/>
</dbReference>
<feature type="domain" description="GIY-YIG" evidence="3">
    <location>
        <begin position="17"/>
        <end position="92"/>
    </location>
</feature>
<dbReference type="CDD" id="cd10456">
    <property type="entry name" value="GIY-YIG_UPF0213"/>
    <property type="match status" value="1"/>
</dbReference>
<keyword evidence="4" id="KW-0378">Hydrolase</keyword>
<dbReference type="InterPro" id="IPR050190">
    <property type="entry name" value="UPF0213_domain"/>
</dbReference>
<evidence type="ECO:0000313" key="7">
    <source>
        <dbReference type="Proteomes" id="UP000829756"/>
    </source>
</evidence>
<name>A0AAE9GXF4_9NEIS</name>
<evidence type="ECO:0000313" key="6">
    <source>
        <dbReference type="Proteomes" id="UP000294721"/>
    </source>
</evidence>
<keyword evidence="4" id="KW-0255">Endonuclease</keyword>
<evidence type="ECO:0000313" key="4">
    <source>
        <dbReference type="EMBL" id="TCP09308.1"/>
    </source>
</evidence>
<feature type="compositionally biased region" description="Basic and acidic residues" evidence="2">
    <location>
        <begin position="106"/>
        <end position="123"/>
    </location>
</feature>
<accession>A0AAE9GXF4</accession>
<dbReference type="Proteomes" id="UP000294721">
    <property type="component" value="Unassembled WGS sequence"/>
</dbReference>